<evidence type="ECO:0000313" key="1">
    <source>
        <dbReference type="EMBL" id="KZV91746.1"/>
    </source>
</evidence>
<evidence type="ECO:0000313" key="2">
    <source>
        <dbReference type="Proteomes" id="UP000077266"/>
    </source>
</evidence>
<reference evidence="1 2" key="1">
    <citation type="journal article" date="2016" name="Mol. Biol. Evol.">
        <title>Comparative Genomics of Early-Diverging Mushroom-Forming Fungi Provides Insights into the Origins of Lignocellulose Decay Capabilities.</title>
        <authorList>
            <person name="Nagy L.G."/>
            <person name="Riley R."/>
            <person name="Tritt A."/>
            <person name="Adam C."/>
            <person name="Daum C."/>
            <person name="Floudas D."/>
            <person name="Sun H."/>
            <person name="Yadav J.S."/>
            <person name="Pangilinan J."/>
            <person name="Larsson K.H."/>
            <person name="Matsuura K."/>
            <person name="Barry K."/>
            <person name="Labutti K."/>
            <person name="Kuo R."/>
            <person name="Ohm R.A."/>
            <person name="Bhattacharya S.S."/>
            <person name="Shirouzu T."/>
            <person name="Yoshinaga Y."/>
            <person name="Martin F.M."/>
            <person name="Grigoriev I.V."/>
            <person name="Hibbett D.S."/>
        </authorList>
    </citation>
    <scope>NUCLEOTIDE SEQUENCE [LARGE SCALE GENOMIC DNA]</scope>
    <source>
        <strain evidence="1 2">HHB12029</strain>
    </source>
</reference>
<dbReference type="AlphaFoldDB" id="A0A165HC41"/>
<organism evidence="1 2">
    <name type="scientific">Exidia glandulosa HHB12029</name>
    <dbReference type="NCBI Taxonomy" id="1314781"/>
    <lineage>
        <taxon>Eukaryota</taxon>
        <taxon>Fungi</taxon>
        <taxon>Dikarya</taxon>
        <taxon>Basidiomycota</taxon>
        <taxon>Agaricomycotina</taxon>
        <taxon>Agaricomycetes</taxon>
        <taxon>Auriculariales</taxon>
        <taxon>Exidiaceae</taxon>
        <taxon>Exidia</taxon>
    </lineage>
</organism>
<name>A0A165HC41_EXIGL</name>
<dbReference type="EMBL" id="KV426021">
    <property type="protein sequence ID" value="KZV91746.1"/>
    <property type="molecule type" value="Genomic_DNA"/>
</dbReference>
<accession>A0A165HC41</accession>
<keyword evidence="2" id="KW-1185">Reference proteome</keyword>
<gene>
    <name evidence="1" type="ORF">EXIGLDRAFT_90421</name>
</gene>
<sequence length="152" mass="16921">MPQLPMTIRDHYLLLLQQSTELLLAAYLQQKRSGFCVMQRRRFTSDASSLCIVHSEPSCGVPSTPDTRSNLLSIESPRTPRAASHFSSLASLVDACQCSSIRPYCKPKIHYRRPTPRYIQNVLPPGQGDRYFCYRGSTKSGSIALSAGSRSP</sequence>
<dbReference type="InParanoid" id="A0A165HC41"/>
<dbReference type="Proteomes" id="UP000077266">
    <property type="component" value="Unassembled WGS sequence"/>
</dbReference>
<proteinExistence type="predicted"/>
<protein>
    <submittedName>
        <fullName evidence="1">Uncharacterized protein</fullName>
    </submittedName>
</protein>